<dbReference type="EMBL" id="LMWU01000010">
    <property type="protein sequence ID" value="KUN72661.1"/>
    <property type="molecule type" value="Genomic_DNA"/>
</dbReference>
<dbReference type="InterPro" id="IPR029021">
    <property type="entry name" value="Prot-tyrosine_phosphatase-like"/>
</dbReference>
<gene>
    <name evidence="3" type="ORF">AQJ46_11275</name>
</gene>
<evidence type="ECO:0000256" key="1">
    <source>
        <dbReference type="ARBA" id="ARBA00022801"/>
    </source>
</evidence>
<keyword evidence="1" id="KW-0378">Hydrolase</keyword>
<dbReference type="SUPFAM" id="SSF52799">
    <property type="entry name" value="(Phosphotyrosine protein) phosphatases II"/>
    <property type="match status" value="1"/>
</dbReference>
<reference evidence="3 4" key="1">
    <citation type="submission" date="2015-10" db="EMBL/GenBank/DDBJ databases">
        <title>Draft genome sequence of Streptomyces canus DSM 40017, type strain for the species Streptomyces canus.</title>
        <authorList>
            <person name="Ruckert C."/>
            <person name="Winkler A."/>
            <person name="Kalinowski J."/>
            <person name="Kampfer P."/>
            <person name="Glaeser S."/>
        </authorList>
    </citation>
    <scope>NUCLEOTIDE SEQUENCE [LARGE SCALE GENOMIC DNA]</scope>
    <source>
        <strain evidence="3 4">DSM 40017</strain>
    </source>
</reference>
<comment type="caution">
    <text evidence="3">The sequence shown here is derived from an EMBL/GenBank/DDBJ whole genome shotgun (WGS) entry which is preliminary data.</text>
</comment>
<evidence type="ECO:0000313" key="4">
    <source>
        <dbReference type="Proteomes" id="UP000053669"/>
    </source>
</evidence>
<dbReference type="AlphaFoldDB" id="A0A117R5T4"/>
<dbReference type="STRING" id="58343.AQJ46_11275"/>
<proteinExistence type="predicted"/>
<organism evidence="3 4">
    <name type="scientific">Streptomyces canus</name>
    <dbReference type="NCBI Taxonomy" id="58343"/>
    <lineage>
        <taxon>Bacteria</taxon>
        <taxon>Bacillati</taxon>
        <taxon>Actinomycetota</taxon>
        <taxon>Actinomycetes</taxon>
        <taxon>Kitasatosporales</taxon>
        <taxon>Streptomycetaceae</taxon>
        <taxon>Streptomyces</taxon>
        <taxon>Streptomyces aurantiacus group</taxon>
    </lineage>
</organism>
<sequence>MTGSNGVMNGWDEQGPGVLRLPSGRLVRGRGLRHALDPDTPRPSYGIYLLGGSPPEVPWTSHWLRWPDFRLPADREECRTVLTEAWRRTAEERVEIACGGGRGRTGTALACLAVLDGVPPERAVAYVREHYDRRAVETPWQRRYVRRFRPVG</sequence>
<dbReference type="Proteomes" id="UP000053669">
    <property type="component" value="Unassembled WGS sequence"/>
</dbReference>
<evidence type="ECO:0000259" key="2">
    <source>
        <dbReference type="Pfam" id="PF22784"/>
    </source>
</evidence>
<dbReference type="GO" id="GO:0016791">
    <property type="term" value="F:phosphatase activity"/>
    <property type="evidence" value="ECO:0007669"/>
    <property type="project" value="UniProtKB-ARBA"/>
</dbReference>
<dbReference type="InterPro" id="IPR057023">
    <property type="entry name" value="PTP-SAK"/>
</dbReference>
<feature type="domain" description="Swiss Army Knife protein DSP-PTPase phosphatase" evidence="2">
    <location>
        <begin position="77"/>
        <end position="125"/>
    </location>
</feature>
<accession>A0A117R5T4</accession>
<dbReference type="Pfam" id="PF22784">
    <property type="entry name" value="PTP-SAK"/>
    <property type="match status" value="1"/>
</dbReference>
<name>A0A117R5T4_9ACTN</name>
<dbReference type="Gene3D" id="3.90.190.10">
    <property type="entry name" value="Protein tyrosine phosphatase superfamily"/>
    <property type="match status" value="1"/>
</dbReference>
<protein>
    <submittedName>
        <fullName evidence="3">Protein phosphatase</fullName>
    </submittedName>
</protein>
<evidence type="ECO:0000313" key="3">
    <source>
        <dbReference type="EMBL" id="KUN72661.1"/>
    </source>
</evidence>